<reference evidence="4" key="2">
    <citation type="submission" date="2024-06" db="EMBL/GenBank/DDBJ databases">
        <title>Micromonospora mangrovi CCTCC AA 2012012 genome sequences.</title>
        <authorList>
            <person name="Gao J."/>
        </authorList>
    </citation>
    <scope>NUCLEOTIDE SEQUENCE</scope>
    <source>
        <strain evidence="4">CCTCC AA 2012012</strain>
    </source>
</reference>
<feature type="region of interest" description="Disordered" evidence="1">
    <location>
        <begin position="61"/>
        <end position="82"/>
    </location>
</feature>
<feature type="transmembrane region" description="Helical" evidence="2">
    <location>
        <begin position="36"/>
        <end position="58"/>
    </location>
</feature>
<reference evidence="3" key="1">
    <citation type="submission" date="2024-01" db="EMBL/GenBank/DDBJ databases">
        <title>The genome sequence of Micromonospora mangrovi CCTCC AA 2012012.</title>
        <authorList>
            <person name="Gao J."/>
        </authorList>
    </citation>
    <scope>NUCLEOTIDE SEQUENCE</scope>
    <source>
        <strain evidence="3">CCTCC AA 2012012</strain>
    </source>
</reference>
<keyword evidence="2" id="KW-0812">Transmembrane</keyword>
<feature type="compositionally biased region" description="Polar residues" evidence="1">
    <location>
        <begin position="69"/>
        <end position="80"/>
    </location>
</feature>
<organism evidence="3">
    <name type="scientific">Micromonospora sp. CCTCC AA 2012012</name>
    <dbReference type="NCBI Taxonomy" id="3111921"/>
    <lineage>
        <taxon>Bacteria</taxon>
        <taxon>Bacillati</taxon>
        <taxon>Actinomycetota</taxon>
        <taxon>Actinomycetes</taxon>
        <taxon>Micromonosporales</taxon>
        <taxon>Micromonosporaceae</taxon>
        <taxon>Micromonospora</taxon>
    </lineage>
</organism>
<gene>
    <name evidence="4" type="ORF">ABUL08_22895</name>
    <name evidence="3" type="ORF">VK199_22820</name>
</gene>
<dbReference type="EMBL" id="CP157762">
    <property type="protein sequence ID" value="XBP92436.1"/>
    <property type="molecule type" value="Genomic_DNA"/>
</dbReference>
<evidence type="ECO:0000256" key="2">
    <source>
        <dbReference type="SAM" id="Phobius"/>
    </source>
</evidence>
<proteinExistence type="predicted"/>
<protein>
    <submittedName>
        <fullName evidence="3">Uncharacterized protein</fullName>
    </submittedName>
</protein>
<evidence type="ECO:0000313" key="4">
    <source>
        <dbReference type="EMBL" id="XCH73133.1"/>
    </source>
</evidence>
<dbReference type="RefSeq" id="WP_350932022.1">
    <property type="nucleotide sequence ID" value="NZ_CP157762.1"/>
</dbReference>
<evidence type="ECO:0000313" key="3">
    <source>
        <dbReference type="EMBL" id="XBP92436.1"/>
    </source>
</evidence>
<dbReference type="AlphaFoldDB" id="A0AAU7M4T9"/>
<sequence>MTYQQLFDEVIGESPVSTVDVDRVIGRQRRARRLRIGAGTTAVAAAVVAVLLGTGSLFGTPKAAPAPVTTRSPTPKSTDTVVAGSPEDLARVRNAVTDGLRRELPELVWITMITGKDSPTPVIREQTARGGSGTYRQMVFSFRVGQRGGRLMVQLNRDGAAVWANRPPCPTRGPAARECTSSERADGTRIRARRLLTTFDQAGRWAPKPFDGREVEVLRPDGTLVSLSTHGVPDVTTPDLLVRLALGPDLVFPPLPPNPDVNLVNPQADEYTRRNSTALADGVLGSAVAEVSPGGRTFVRGEATVGPTGPTGYGMWFGLERGGLRGEGDIIIQRLPTALACDNLAILDRSEHGAHPHSGQCAATTRPDGNRLISLENRNGDAVTYDVFVQRPDGVLVEARVTNRPGWIYPPTPAAPVGDLKAWREILDAGDGPVPPLSPEQLAALAAHPDLLGLLP</sequence>
<name>A0AAU7M4T9_9ACTN</name>
<keyword evidence="2" id="KW-0472">Membrane</keyword>
<accession>A0AAU7M4T9</accession>
<keyword evidence="2" id="KW-1133">Transmembrane helix</keyword>
<dbReference type="EMBL" id="CP159342">
    <property type="protein sequence ID" value="XCH73133.1"/>
    <property type="molecule type" value="Genomic_DNA"/>
</dbReference>
<evidence type="ECO:0000256" key="1">
    <source>
        <dbReference type="SAM" id="MobiDB-lite"/>
    </source>
</evidence>